<feature type="compositionally biased region" description="Polar residues" evidence="1">
    <location>
        <begin position="1"/>
        <end position="10"/>
    </location>
</feature>
<accession>A0A8S0Q561</accession>
<feature type="non-terminal residue" evidence="2">
    <location>
        <position position="152"/>
    </location>
</feature>
<proteinExistence type="predicted"/>
<organism evidence="2 3">
    <name type="scientific">Olea europaea subsp. europaea</name>
    <dbReference type="NCBI Taxonomy" id="158383"/>
    <lineage>
        <taxon>Eukaryota</taxon>
        <taxon>Viridiplantae</taxon>
        <taxon>Streptophyta</taxon>
        <taxon>Embryophyta</taxon>
        <taxon>Tracheophyta</taxon>
        <taxon>Spermatophyta</taxon>
        <taxon>Magnoliopsida</taxon>
        <taxon>eudicotyledons</taxon>
        <taxon>Gunneridae</taxon>
        <taxon>Pentapetalae</taxon>
        <taxon>asterids</taxon>
        <taxon>lamiids</taxon>
        <taxon>Lamiales</taxon>
        <taxon>Oleaceae</taxon>
        <taxon>Oleeae</taxon>
        <taxon>Olea</taxon>
    </lineage>
</organism>
<dbReference type="Gramene" id="OE9A059089T1">
    <property type="protein sequence ID" value="OE9A059089C1"/>
    <property type="gene ID" value="OE9A059089"/>
</dbReference>
<dbReference type="AlphaFoldDB" id="A0A8S0Q561"/>
<dbReference type="EMBL" id="CACTIH010000559">
    <property type="protein sequence ID" value="CAA2961513.1"/>
    <property type="molecule type" value="Genomic_DNA"/>
</dbReference>
<reference evidence="2 3" key="1">
    <citation type="submission" date="2019-12" db="EMBL/GenBank/DDBJ databases">
        <authorList>
            <person name="Alioto T."/>
            <person name="Alioto T."/>
            <person name="Gomez Garrido J."/>
        </authorList>
    </citation>
    <scope>NUCLEOTIDE SEQUENCE [LARGE SCALE GENOMIC DNA]</scope>
</reference>
<evidence type="ECO:0000256" key="1">
    <source>
        <dbReference type="SAM" id="MobiDB-lite"/>
    </source>
</evidence>
<keyword evidence="3" id="KW-1185">Reference proteome</keyword>
<dbReference type="Proteomes" id="UP000594638">
    <property type="component" value="Unassembled WGS sequence"/>
</dbReference>
<feature type="compositionally biased region" description="Polar residues" evidence="1">
    <location>
        <begin position="19"/>
        <end position="36"/>
    </location>
</feature>
<name>A0A8S0Q561_OLEEU</name>
<feature type="region of interest" description="Disordered" evidence="1">
    <location>
        <begin position="1"/>
        <end position="36"/>
    </location>
</feature>
<gene>
    <name evidence="2" type="ORF">OLEA9_A059089</name>
</gene>
<sequence>MDSKPKSTTVLPDKPLDFYTTNISSSPPQSYTNNQPKHIKNHGEIQVRKTIHTHDFISNSGQSTITHTKTPSQAISTLQDEQIHDLIPSQNNLNQNLTHTSSKAATTNFPPQFSTPTSTITVAHHHHYPLLIMANKTHIWVLTNLSQIGRNW</sequence>
<evidence type="ECO:0000313" key="2">
    <source>
        <dbReference type="EMBL" id="CAA2961513.1"/>
    </source>
</evidence>
<protein>
    <submittedName>
        <fullName evidence="2">Uncharacterized protein</fullName>
    </submittedName>
</protein>
<comment type="caution">
    <text evidence="2">The sequence shown here is derived from an EMBL/GenBank/DDBJ whole genome shotgun (WGS) entry which is preliminary data.</text>
</comment>
<evidence type="ECO:0000313" key="3">
    <source>
        <dbReference type="Proteomes" id="UP000594638"/>
    </source>
</evidence>